<accession>A0A147K4L9</accession>
<reference evidence="1 2" key="1">
    <citation type="journal article" date="2016" name="Front. Microbiol.">
        <title>Microevolution Analysis of Bacillus coahuilensis Unveils Differences in Phosphorus Acquisition Strategies and Their Regulation.</title>
        <authorList>
            <person name="Gomez-Lunar Z."/>
            <person name="Hernandez-Gonzalez I."/>
            <person name="Rodriguez-Torres M.D."/>
            <person name="Souza V."/>
            <person name="Olmedo-Alvarez G."/>
        </authorList>
    </citation>
    <scope>NUCLEOTIDE SEQUENCE [LARGE SCALE GENOMIC DNA]</scope>
    <source>
        <strain evidence="2">p1.1.43</strain>
    </source>
</reference>
<sequence length="343" mass="38687">MNTFVDKIFPYLFSEEPPLQRFAFQALNETFLLHPHATLRIIEESEGRTSSIIGFLGEVAVDEAVLLELLKKVETTSGEAQQPYAALMKYASTSLLVNYQDNVRPYFTEEGFAHIIDLAKEKDTEKILQRIADNYERLEDPDIPFEESFDYGKRLIVSLIERGDYSTEQIQQAVSEVLASGEALDYPEVFYAYAAGVVRDEQMIPQLVGILSRQGEELAQQEAMHALIKIGSDEVVDAVAPLVLEEGDFSVEVLTKIKTKRSRDVLYEKFIACEDPTLKTILADSLCQQLAVEGIDDIILFMEEGYDTGMLLLEESVYGCCVVCEVEHEKMSDWKVTIESTSM</sequence>
<dbReference type="RefSeq" id="WP_059351876.1">
    <property type="nucleotide sequence ID" value="NZ_LDYG01000051.1"/>
</dbReference>
<evidence type="ECO:0000313" key="1">
    <source>
        <dbReference type="EMBL" id="KUP04402.1"/>
    </source>
</evidence>
<dbReference type="OrthoDB" id="2543069at2"/>
<dbReference type="EMBL" id="LDYG01000051">
    <property type="protein sequence ID" value="KUP04402.1"/>
    <property type="molecule type" value="Genomic_DNA"/>
</dbReference>
<dbReference type="Proteomes" id="UP000074108">
    <property type="component" value="Unassembled WGS sequence"/>
</dbReference>
<keyword evidence="2" id="KW-1185">Reference proteome</keyword>
<name>A0A147K4L9_9BACI</name>
<gene>
    <name evidence="1" type="ORF">Q75_15510</name>
</gene>
<dbReference type="AlphaFoldDB" id="A0A147K4L9"/>
<evidence type="ECO:0000313" key="2">
    <source>
        <dbReference type="Proteomes" id="UP000074108"/>
    </source>
</evidence>
<protein>
    <recommendedName>
        <fullName evidence="3">HEAT repeat domain-containing protein</fullName>
    </recommendedName>
</protein>
<organism evidence="1 2">
    <name type="scientific">Bacillus coahuilensis p1.1.43</name>
    <dbReference type="NCBI Taxonomy" id="1150625"/>
    <lineage>
        <taxon>Bacteria</taxon>
        <taxon>Bacillati</taxon>
        <taxon>Bacillota</taxon>
        <taxon>Bacilli</taxon>
        <taxon>Bacillales</taxon>
        <taxon>Bacillaceae</taxon>
        <taxon>Bacillus</taxon>
    </lineage>
</organism>
<proteinExistence type="predicted"/>
<evidence type="ECO:0008006" key="3">
    <source>
        <dbReference type="Google" id="ProtNLM"/>
    </source>
</evidence>
<comment type="caution">
    <text evidence="1">The sequence shown here is derived from an EMBL/GenBank/DDBJ whole genome shotgun (WGS) entry which is preliminary data.</text>
</comment>
<dbReference type="STRING" id="1150625.Q75_15510"/>
<dbReference type="PATRIC" id="fig|1150625.3.peg.3237"/>